<keyword evidence="1" id="KW-0472">Membrane</keyword>
<organism evidence="2 3">
    <name type="scientific">Folsomia candida</name>
    <name type="common">Springtail</name>
    <dbReference type="NCBI Taxonomy" id="158441"/>
    <lineage>
        <taxon>Eukaryota</taxon>
        <taxon>Metazoa</taxon>
        <taxon>Ecdysozoa</taxon>
        <taxon>Arthropoda</taxon>
        <taxon>Hexapoda</taxon>
        <taxon>Collembola</taxon>
        <taxon>Entomobryomorpha</taxon>
        <taxon>Isotomoidea</taxon>
        <taxon>Isotomidae</taxon>
        <taxon>Proisotominae</taxon>
        <taxon>Folsomia</taxon>
    </lineage>
</organism>
<comment type="caution">
    <text evidence="2">The sequence shown here is derived from an EMBL/GenBank/DDBJ whole genome shotgun (WGS) entry which is preliminary data.</text>
</comment>
<gene>
    <name evidence="2" type="ORF">Fcan01_01481</name>
</gene>
<sequence length="362" mass="40953">MDTPSFRNPILTKSANILAIFVKPLPPIPICWNPTSQKFVFTSARPKLMVWHLSVFIAFLNTFTAIFLLVRQLFVQDGFLQFSHIVIFVGGVIMGMYQSSVDFCLLSYGAEYVLVLNNLVPFSTKLQKAYSSFSIKSKPPELGSRISTFIFNLDNHVCSMIVIFLGVSTPSVTFGGVYLHKDPFYHLLRLVDRAFPTWKLDTFLHNSIPNLLLRFLVIIPLVVHVSTSLALVIIIFLSALRFSCNVFESLIQLSGNGVPINLSKLIRIYSSYAILLRGNCNFQETVTFILMGLGLWVQALFNYGAVIGFGVVPIYLYWYIFGGVILTFTAINLLMFYPYKMNDFSEMLLKLWKLAGVQIANR</sequence>
<dbReference type="Proteomes" id="UP000198287">
    <property type="component" value="Unassembled WGS sequence"/>
</dbReference>
<feature type="transmembrane region" description="Helical" evidence="1">
    <location>
        <begin position="211"/>
        <end position="237"/>
    </location>
</feature>
<protein>
    <submittedName>
        <fullName evidence="2">Uncharacterized protein</fullName>
    </submittedName>
</protein>
<name>A0A226F4K2_FOLCA</name>
<feature type="transmembrane region" description="Helical" evidence="1">
    <location>
        <begin position="160"/>
        <end position="179"/>
    </location>
</feature>
<feature type="transmembrane region" description="Helical" evidence="1">
    <location>
        <begin position="288"/>
        <end position="310"/>
    </location>
</feature>
<feature type="transmembrane region" description="Helical" evidence="1">
    <location>
        <begin position="79"/>
        <end position="97"/>
    </location>
</feature>
<reference evidence="2 3" key="1">
    <citation type="submission" date="2015-12" db="EMBL/GenBank/DDBJ databases">
        <title>The genome of Folsomia candida.</title>
        <authorList>
            <person name="Faddeeva A."/>
            <person name="Derks M.F."/>
            <person name="Anvar Y."/>
            <person name="Smit S."/>
            <person name="Van Straalen N."/>
            <person name="Roelofs D."/>
        </authorList>
    </citation>
    <scope>NUCLEOTIDE SEQUENCE [LARGE SCALE GENOMIC DNA]</scope>
    <source>
        <strain evidence="2 3">VU population</strain>
        <tissue evidence="2">Whole body</tissue>
    </source>
</reference>
<proteinExistence type="predicted"/>
<evidence type="ECO:0000313" key="2">
    <source>
        <dbReference type="EMBL" id="OXA64111.1"/>
    </source>
</evidence>
<evidence type="ECO:0000256" key="1">
    <source>
        <dbReference type="SAM" id="Phobius"/>
    </source>
</evidence>
<keyword evidence="3" id="KW-1185">Reference proteome</keyword>
<accession>A0A226F4K2</accession>
<dbReference type="EMBL" id="LNIX01000001">
    <property type="protein sequence ID" value="OXA64111.1"/>
    <property type="molecule type" value="Genomic_DNA"/>
</dbReference>
<dbReference type="OMA" id="FLHINHI"/>
<keyword evidence="1" id="KW-1133">Transmembrane helix</keyword>
<dbReference type="AlphaFoldDB" id="A0A226F4K2"/>
<feature type="transmembrane region" description="Helical" evidence="1">
    <location>
        <begin position="49"/>
        <end position="70"/>
    </location>
</feature>
<keyword evidence="1" id="KW-0812">Transmembrane</keyword>
<evidence type="ECO:0000313" key="3">
    <source>
        <dbReference type="Proteomes" id="UP000198287"/>
    </source>
</evidence>
<feature type="transmembrane region" description="Helical" evidence="1">
    <location>
        <begin position="316"/>
        <end position="337"/>
    </location>
</feature>